<reference evidence="1" key="1">
    <citation type="submission" date="2021-02" db="EMBL/GenBank/DDBJ databases">
        <authorList>
            <consortium name="DOE Joint Genome Institute"/>
            <person name="Ahrendt S."/>
            <person name="Looney B.P."/>
            <person name="Miyauchi S."/>
            <person name="Morin E."/>
            <person name="Drula E."/>
            <person name="Courty P.E."/>
            <person name="Chicoki N."/>
            <person name="Fauchery L."/>
            <person name="Kohler A."/>
            <person name="Kuo A."/>
            <person name="Labutti K."/>
            <person name="Pangilinan J."/>
            <person name="Lipzen A."/>
            <person name="Riley R."/>
            <person name="Andreopoulos W."/>
            <person name="He G."/>
            <person name="Johnson J."/>
            <person name="Barry K.W."/>
            <person name="Grigoriev I.V."/>
            <person name="Nagy L."/>
            <person name="Hibbett D."/>
            <person name="Henrissat B."/>
            <person name="Matheny P.B."/>
            <person name="Labbe J."/>
            <person name="Martin F."/>
        </authorList>
    </citation>
    <scope>NUCLEOTIDE SEQUENCE</scope>
    <source>
        <strain evidence="1">EC-137</strain>
    </source>
</reference>
<keyword evidence="2" id="KW-1185">Reference proteome</keyword>
<accession>A0ACB8QBV8</accession>
<name>A0ACB8QBV8_9AGAM</name>
<sequence>MIDDRFPGIQYSPASDWVLSGNSNEQYGTTHGTQASGATFTFNFLQGTSIQVYGTLAPGNNLPTTYDVDGESMVFSPPTVSNVQYHQLFYASPSLALGQHILTVMTGTGSGSYWFDYMLYSP</sequence>
<comment type="caution">
    <text evidence="1">The sequence shown here is derived from an EMBL/GenBank/DDBJ whole genome shotgun (WGS) entry which is preliminary data.</text>
</comment>
<feature type="non-terminal residue" evidence="1">
    <location>
        <position position="122"/>
    </location>
</feature>
<evidence type="ECO:0000313" key="2">
    <source>
        <dbReference type="Proteomes" id="UP000814128"/>
    </source>
</evidence>
<dbReference type="EMBL" id="MU273694">
    <property type="protein sequence ID" value="KAI0029160.1"/>
    <property type="molecule type" value="Genomic_DNA"/>
</dbReference>
<organism evidence="1 2">
    <name type="scientific">Vararia minispora EC-137</name>
    <dbReference type="NCBI Taxonomy" id="1314806"/>
    <lineage>
        <taxon>Eukaryota</taxon>
        <taxon>Fungi</taxon>
        <taxon>Dikarya</taxon>
        <taxon>Basidiomycota</taxon>
        <taxon>Agaricomycotina</taxon>
        <taxon>Agaricomycetes</taxon>
        <taxon>Russulales</taxon>
        <taxon>Lachnocladiaceae</taxon>
        <taxon>Vararia</taxon>
    </lineage>
</organism>
<gene>
    <name evidence="1" type="ORF">K488DRAFT_57009</name>
</gene>
<protein>
    <submittedName>
        <fullName evidence="1">Uncharacterized protein</fullName>
    </submittedName>
</protein>
<evidence type="ECO:0000313" key="1">
    <source>
        <dbReference type="EMBL" id="KAI0029160.1"/>
    </source>
</evidence>
<reference evidence="1" key="2">
    <citation type="journal article" date="2022" name="New Phytol.">
        <title>Evolutionary transition to the ectomycorrhizal habit in the genomes of a hyperdiverse lineage of mushroom-forming fungi.</title>
        <authorList>
            <person name="Looney B."/>
            <person name="Miyauchi S."/>
            <person name="Morin E."/>
            <person name="Drula E."/>
            <person name="Courty P.E."/>
            <person name="Kohler A."/>
            <person name="Kuo A."/>
            <person name="LaButti K."/>
            <person name="Pangilinan J."/>
            <person name="Lipzen A."/>
            <person name="Riley R."/>
            <person name="Andreopoulos W."/>
            <person name="He G."/>
            <person name="Johnson J."/>
            <person name="Nolan M."/>
            <person name="Tritt A."/>
            <person name="Barry K.W."/>
            <person name="Grigoriev I.V."/>
            <person name="Nagy L.G."/>
            <person name="Hibbett D."/>
            <person name="Henrissat B."/>
            <person name="Matheny P.B."/>
            <person name="Labbe J."/>
            <person name="Martin F.M."/>
        </authorList>
    </citation>
    <scope>NUCLEOTIDE SEQUENCE</scope>
    <source>
        <strain evidence="1">EC-137</strain>
    </source>
</reference>
<proteinExistence type="predicted"/>
<dbReference type="Proteomes" id="UP000814128">
    <property type="component" value="Unassembled WGS sequence"/>
</dbReference>